<sequence>MQQDHRKDFFEALEKIRNLDSLAISRYADGEASVLKNITVGNKDGWLYKKDKNLVFRSDLRKSLQCTDENFIYGISSRNVDEKNYLFLKKFIQQKLSQITFSDIWVNANYDLFNEHFLLTIRETNKKISVITNPKAQIGNLKRHITISGTIPIKGNCVVYWEKKREYIKGLLDLEASLNDPMIFLIAAGPLTNIIIHEMWNTNKNNIYIDVGSTLDPIIFNRKSRNYHKPGHPDREVVDQW</sequence>
<name>A0A8J6T8P3_9DELT</name>
<evidence type="ECO:0000313" key="1">
    <source>
        <dbReference type="EMBL" id="MBC8177743.1"/>
    </source>
</evidence>
<reference evidence="1 2" key="1">
    <citation type="submission" date="2020-08" db="EMBL/GenBank/DDBJ databases">
        <title>Bridging the membrane lipid divide: bacteria of the FCB group superphylum have the potential to synthesize archaeal ether lipids.</title>
        <authorList>
            <person name="Villanueva L."/>
            <person name="Von Meijenfeldt F.A.B."/>
            <person name="Westbye A.B."/>
            <person name="Yadav S."/>
            <person name="Hopmans E.C."/>
            <person name="Dutilh B.E."/>
            <person name="Sinninghe Damste J.S."/>
        </authorList>
    </citation>
    <scope>NUCLEOTIDE SEQUENCE [LARGE SCALE GENOMIC DNA]</scope>
    <source>
        <strain evidence="1">NIOZ-UU27</strain>
    </source>
</reference>
<dbReference type="AlphaFoldDB" id="A0A8J6T8P3"/>
<evidence type="ECO:0008006" key="3">
    <source>
        <dbReference type="Google" id="ProtNLM"/>
    </source>
</evidence>
<comment type="caution">
    <text evidence="1">The sequence shown here is derived from an EMBL/GenBank/DDBJ whole genome shotgun (WGS) entry which is preliminary data.</text>
</comment>
<gene>
    <name evidence="1" type="ORF">H8E19_10095</name>
</gene>
<proteinExistence type="predicted"/>
<protein>
    <recommendedName>
        <fullName evidence="3">DUF1792 domain-containing protein</fullName>
    </recommendedName>
</protein>
<evidence type="ECO:0000313" key="2">
    <source>
        <dbReference type="Proteomes" id="UP000650524"/>
    </source>
</evidence>
<dbReference type="Proteomes" id="UP000650524">
    <property type="component" value="Unassembled WGS sequence"/>
</dbReference>
<accession>A0A8J6T8P3</accession>
<dbReference type="EMBL" id="JACNJD010000233">
    <property type="protein sequence ID" value="MBC8177743.1"/>
    <property type="molecule type" value="Genomic_DNA"/>
</dbReference>
<organism evidence="1 2">
    <name type="scientific">Candidatus Desulfacyla euxinica</name>
    <dbReference type="NCBI Taxonomy" id="2841693"/>
    <lineage>
        <taxon>Bacteria</taxon>
        <taxon>Deltaproteobacteria</taxon>
        <taxon>Candidatus Desulfacyla</taxon>
    </lineage>
</organism>